<dbReference type="EMBL" id="UINC01019766">
    <property type="protein sequence ID" value="SVA83652.1"/>
    <property type="molecule type" value="Genomic_DNA"/>
</dbReference>
<accession>A0A381Z449</accession>
<sequence>MHQKEMQSGNELRMGVKVDPLGV</sequence>
<evidence type="ECO:0000256" key="1">
    <source>
        <dbReference type="SAM" id="MobiDB-lite"/>
    </source>
</evidence>
<feature type="compositionally biased region" description="Polar residues" evidence="1">
    <location>
        <begin position="1"/>
        <end position="10"/>
    </location>
</feature>
<dbReference type="AlphaFoldDB" id="A0A381Z449"/>
<protein>
    <submittedName>
        <fullName evidence="2">Uncharacterized protein</fullName>
    </submittedName>
</protein>
<evidence type="ECO:0000313" key="2">
    <source>
        <dbReference type="EMBL" id="SVA83652.1"/>
    </source>
</evidence>
<reference evidence="2" key="1">
    <citation type="submission" date="2018-05" db="EMBL/GenBank/DDBJ databases">
        <authorList>
            <person name="Lanie J.A."/>
            <person name="Ng W.-L."/>
            <person name="Kazmierczak K.M."/>
            <person name="Andrzejewski T.M."/>
            <person name="Davidsen T.M."/>
            <person name="Wayne K.J."/>
            <person name="Tettelin H."/>
            <person name="Glass J.I."/>
            <person name="Rusch D."/>
            <person name="Podicherti R."/>
            <person name="Tsui H.-C.T."/>
            <person name="Winkler M.E."/>
        </authorList>
    </citation>
    <scope>NUCLEOTIDE SEQUENCE</scope>
</reference>
<gene>
    <name evidence="2" type="ORF">METZ01_LOCUS136506</name>
</gene>
<proteinExistence type="predicted"/>
<feature type="region of interest" description="Disordered" evidence="1">
    <location>
        <begin position="1"/>
        <end position="23"/>
    </location>
</feature>
<organism evidence="2">
    <name type="scientific">marine metagenome</name>
    <dbReference type="NCBI Taxonomy" id="408172"/>
    <lineage>
        <taxon>unclassified sequences</taxon>
        <taxon>metagenomes</taxon>
        <taxon>ecological metagenomes</taxon>
    </lineage>
</organism>
<name>A0A381Z449_9ZZZZ</name>